<feature type="domain" description="HTH lacI-type" evidence="5">
    <location>
        <begin position="5"/>
        <end position="60"/>
    </location>
</feature>
<dbReference type="RefSeq" id="WP_089404602.1">
    <property type="nucleotide sequence ID" value="NZ_FZOH01000005.1"/>
</dbReference>
<evidence type="ECO:0000313" key="7">
    <source>
        <dbReference type="Proteomes" id="UP000198386"/>
    </source>
</evidence>
<keyword evidence="1" id="KW-0805">Transcription regulation</keyword>
<keyword evidence="2" id="KW-0238">DNA-binding</keyword>
<dbReference type="AlphaFoldDB" id="A0A239F833"/>
<accession>A0A239F833</accession>
<evidence type="ECO:0000256" key="2">
    <source>
        <dbReference type="ARBA" id="ARBA00023125"/>
    </source>
</evidence>
<keyword evidence="7" id="KW-1185">Reference proteome</keyword>
<dbReference type="OrthoDB" id="5171752at2"/>
<evidence type="ECO:0000256" key="1">
    <source>
        <dbReference type="ARBA" id="ARBA00023015"/>
    </source>
</evidence>
<dbReference type="PROSITE" id="PS50932">
    <property type="entry name" value="HTH_LACI_2"/>
    <property type="match status" value="1"/>
</dbReference>
<dbReference type="InterPro" id="IPR046335">
    <property type="entry name" value="LacI/GalR-like_sensor"/>
</dbReference>
<dbReference type="Gene3D" id="3.40.50.2300">
    <property type="match status" value="2"/>
</dbReference>
<dbReference type="InterPro" id="IPR000843">
    <property type="entry name" value="HTH_LacI"/>
</dbReference>
<dbReference type="PANTHER" id="PTHR30146">
    <property type="entry name" value="LACI-RELATED TRANSCRIPTIONAL REPRESSOR"/>
    <property type="match status" value="1"/>
</dbReference>
<dbReference type="SMART" id="SM00354">
    <property type="entry name" value="HTH_LACI"/>
    <property type="match status" value="1"/>
</dbReference>
<dbReference type="Proteomes" id="UP000198386">
    <property type="component" value="Unassembled WGS sequence"/>
</dbReference>
<gene>
    <name evidence="6" type="ORF">SAMN04488107_2882</name>
</gene>
<feature type="region of interest" description="Disordered" evidence="4">
    <location>
        <begin position="337"/>
        <end position="361"/>
    </location>
</feature>
<evidence type="ECO:0000256" key="3">
    <source>
        <dbReference type="ARBA" id="ARBA00023163"/>
    </source>
</evidence>
<organism evidence="6 7">
    <name type="scientific">Geodermatophilus saharensis</name>
    <dbReference type="NCBI Taxonomy" id="1137994"/>
    <lineage>
        <taxon>Bacteria</taxon>
        <taxon>Bacillati</taxon>
        <taxon>Actinomycetota</taxon>
        <taxon>Actinomycetes</taxon>
        <taxon>Geodermatophilales</taxon>
        <taxon>Geodermatophilaceae</taxon>
        <taxon>Geodermatophilus</taxon>
    </lineage>
</organism>
<dbReference type="InterPro" id="IPR010982">
    <property type="entry name" value="Lambda_DNA-bd_dom_sf"/>
</dbReference>
<reference evidence="7" key="1">
    <citation type="submission" date="2017-06" db="EMBL/GenBank/DDBJ databases">
        <authorList>
            <person name="Varghese N."/>
            <person name="Submissions S."/>
        </authorList>
    </citation>
    <scope>NUCLEOTIDE SEQUENCE [LARGE SCALE GENOMIC DNA]</scope>
    <source>
        <strain evidence="7">DSM 45423</strain>
    </source>
</reference>
<dbReference type="GO" id="GO:0000976">
    <property type="term" value="F:transcription cis-regulatory region binding"/>
    <property type="evidence" value="ECO:0007669"/>
    <property type="project" value="TreeGrafter"/>
</dbReference>
<dbReference type="Pfam" id="PF00356">
    <property type="entry name" value="LacI"/>
    <property type="match status" value="1"/>
</dbReference>
<dbReference type="PANTHER" id="PTHR30146:SF138">
    <property type="entry name" value="TRANSCRIPTIONAL REGULATORY PROTEIN"/>
    <property type="match status" value="1"/>
</dbReference>
<dbReference type="Gene3D" id="1.10.260.40">
    <property type="entry name" value="lambda repressor-like DNA-binding domains"/>
    <property type="match status" value="1"/>
</dbReference>
<name>A0A239F833_9ACTN</name>
<proteinExistence type="predicted"/>
<evidence type="ECO:0000313" key="6">
    <source>
        <dbReference type="EMBL" id="SNS52911.1"/>
    </source>
</evidence>
<dbReference type="Pfam" id="PF13377">
    <property type="entry name" value="Peripla_BP_3"/>
    <property type="match status" value="1"/>
</dbReference>
<dbReference type="GO" id="GO:0003700">
    <property type="term" value="F:DNA-binding transcription factor activity"/>
    <property type="evidence" value="ECO:0007669"/>
    <property type="project" value="TreeGrafter"/>
</dbReference>
<evidence type="ECO:0000256" key="4">
    <source>
        <dbReference type="SAM" id="MobiDB-lite"/>
    </source>
</evidence>
<keyword evidence="3" id="KW-0804">Transcription</keyword>
<dbReference type="SUPFAM" id="SSF47413">
    <property type="entry name" value="lambda repressor-like DNA-binding domains"/>
    <property type="match status" value="1"/>
</dbReference>
<dbReference type="EMBL" id="FZOH01000005">
    <property type="protein sequence ID" value="SNS52911.1"/>
    <property type="molecule type" value="Genomic_DNA"/>
</dbReference>
<protein>
    <submittedName>
        <fullName evidence="6">Transcriptional regulator, LacI family</fullName>
    </submittedName>
</protein>
<dbReference type="CDD" id="cd01392">
    <property type="entry name" value="HTH_LacI"/>
    <property type="match status" value="1"/>
</dbReference>
<evidence type="ECO:0000259" key="5">
    <source>
        <dbReference type="PROSITE" id="PS50932"/>
    </source>
</evidence>
<dbReference type="SUPFAM" id="SSF53822">
    <property type="entry name" value="Periplasmic binding protein-like I"/>
    <property type="match status" value="1"/>
</dbReference>
<sequence length="361" mass="36775">MPRRPTLRDLAAAAGVSRSTASNAYNRPDQLSGEVRERVLATAARIGYPGPSPAGSALRRGRSGSLGVLLGDRLGYAFSDPAAAVFLDGLAEAVEDEGLALLVLPGARTGGGPPPEAVRSAVVDAVVAYSLPDGDPALAAVRERGLPLVTVDQPDLRGVPGVRVDDEAGARAVAEHVLGLGHRRLAVVAFELSADGAEGPADAARQQHATFTVTRDRLAGYRAAVEAAGLDWADVPVHECAHNTHADGVRALPALLPGRPTAVLAMSDELALGVVQAAADAGLAVPGDLTVTGFDDTPAAARAGLTTVRQPLRDKGLLVGEQLLALLAGEDPQPATLPTELVVRGSSAPPGAVPRSPAPRP</sequence>
<dbReference type="InterPro" id="IPR028082">
    <property type="entry name" value="Peripla_BP_I"/>
</dbReference>
<dbReference type="CDD" id="cd06279">
    <property type="entry name" value="PBP1_LacI-like"/>
    <property type="match status" value="1"/>
</dbReference>